<evidence type="ECO:0000313" key="1">
    <source>
        <dbReference type="Proteomes" id="UP000515153"/>
    </source>
</evidence>
<reference evidence="2" key="3">
    <citation type="submission" date="2025-08" db="UniProtKB">
        <authorList>
            <consortium name="RefSeq"/>
        </authorList>
    </citation>
    <scope>IDENTIFICATION</scope>
    <source>
        <strain evidence="2">NI907</strain>
    </source>
</reference>
<dbReference type="RefSeq" id="XP_030981715.1">
    <property type="nucleotide sequence ID" value="XM_031127456.1"/>
</dbReference>
<dbReference type="GeneID" id="41962365"/>
<sequence length="109" mass="12482">MSMLRVAGTTIVMAENTTATEKWWLEPFSMFQTLDSQRISYETDEEALWSLYFAPEQNGTANNTYAGPTLPLLGSFSLYEWKSNMMSLYRKLGYASFAPSEYIYGNQQT</sequence>
<dbReference type="KEGG" id="pgri:PgNI_07444"/>
<reference evidence="2" key="2">
    <citation type="submission" date="2019-10" db="EMBL/GenBank/DDBJ databases">
        <authorList>
            <consortium name="NCBI Genome Project"/>
        </authorList>
    </citation>
    <scope>NUCLEOTIDE SEQUENCE</scope>
    <source>
        <strain evidence="2">NI907</strain>
    </source>
</reference>
<name>A0A6P8B3K0_PYRGI</name>
<organism evidence="1 2">
    <name type="scientific">Pyricularia grisea</name>
    <name type="common">Crabgrass-specific blast fungus</name>
    <name type="synonym">Magnaporthe grisea</name>
    <dbReference type="NCBI Taxonomy" id="148305"/>
    <lineage>
        <taxon>Eukaryota</taxon>
        <taxon>Fungi</taxon>
        <taxon>Dikarya</taxon>
        <taxon>Ascomycota</taxon>
        <taxon>Pezizomycotina</taxon>
        <taxon>Sordariomycetes</taxon>
        <taxon>Sordariomycetidae</taxon>
        <taxon>Magnaporthales</taxon>
        <taxon>Pyriculariaceae</taxon>
        <taxon>Pyricularia</taxon>
    </lineage>
</organism>
<gene>
    <name evidence="2" type="ORF">PgNI_07444</name>
</gene>
<dbReference type="OrthoDB" id="3337653at2759"/>
<reference evidence="2" key="1">
    <citation type="journal article" date="2019" name="Mol. Biol. Evol.">
        <title>Blast fungal genomes show frequent chromosomal changes, gene gains and losses, and effector gene turnover.</title>
        <authorList>
            <person name="Gomez Luciano L.B."/>
            <person name="Jason Tsai I."/>
            <person name="Chuma I."/>
            <person name="Tosa Y."/>
            <person name="Chen Y.H."/>
            <person name="Li J.Y."/>
            <person name="Li M.Y."/>
            <person name="Jade Lu M.Y."/>
            <person name="Nakayashiki H."/>
            <person name="Li W.H."/>
        </authorList>
    </citation>
    <scope>NUCLEOTIDE SEQUENCE</scope>
    <source>
        <strain evidence="2">NI907</strain>
    </source>
</reference>
<dbReference type="Proteomes" id="UP000515153">
    <property type="component" value="Unplaced"/>
</dbReference>
<protein>
    <submittedName>
        <fullName evidence="2">Uncharacterized protein</fullName>
    </submittedName>
</protein>
<accession>A0A6P8B3K0</accession>
<dbReference type="AlphaFoldDB" id="A0A6P8B3K0"/>
<evidence type="ECO:0000313" key="2">
    <source>
        <dbReference type="RefSeq" id="XP_030981715.1"/>
    </source>
</evidence>
<proteinExistence type="predicted"/>
<keyword evidence="1" id="KW-1185">Reference proteome</keyword>